<name>A0ACC6TMN8_9CREN</name>
<evidence type="ECO:0000313" key="2">
    <source>
        <dbReference type="Proteomes" id="UP000053480"/>
    </source>
</evidence>
<dbReference type="EMBL" id="JZWS03000002">
    <property type="protein sequence ID" value="MEW9491044.1"/>
    <property type="molecule type" value="Genomic_DNA"/>
</dbReference>
<dbReference type="Proteomes" id="UP000053480">
    <property type="component" value="Unassembled WGS sequence"/>
</dbReference>
<comment type="caution">
    <text evidence="1">The sequence shown here is derived from an EMBL/GenBank/DDBJ whole genome shotgun (WGS) entry which is preliminary data.</text>
</comment>
<gene>
    <name evidence="1" type="ORF">TQ35_0002435</name>
</gene>
<proteinExistence type="predicted"/>
<reference evidence="1" key="1">
    <citation type="submission" date="2024-07" db="EMBL/GenBank/DDBJ databases">
        <title>Metagenome and Metagenome-Assembled Genomes of Archaea from a hot spring from the geothermal field of Los Azufres, Mexico.</title>
        <authorList>
            <person name="Marin-Paredes R."/>
            <person name="Martinez-Romero E."/>
            <person name="Servin-Garciduenas L.E."/>
        </authorList>
    </citation>
    <scope>NUCLEOTIDE SEQUENCE</scope>
    <source>
        <strain evidence="1">AZ1-454</strain>
    </source>
</reference>
<organism evidence="1 2">
    <name type="scientific">Candidatus Aramenus sulfurataquae</name>
    <dbReference type="NCBI Taxonomy" id="1326980"/>
    <lineage>
        <taxon>Archaea</taxon>
        <taxon>Thermoproteota</taxon>
        <taxon>Thermoprotei</taxon>
        <taxon>Sulfolobales</taxon>
        <taxon>Sulfolobaceae</taxon>
        <taxon>Candidatus Aramenus</taxon>
    </lineage>
</organism>
<sequence length="227" mass="25476">MIEGSEIVSLECSASALDAMFFMKSRNIRRVVITCDGKPVGLFTVDEALRQILFSTETRLRDVKLKPLVYVKVNEPREIATAMVKNNVDAVLYKDRIVTEKDMVFSMSWGSEKVSFLARPAITVESFTSLSTAIEIMTTHSIRHLPVVEKEPRGMISARDIVYFYVDKLEVDVSVSQVMSPGLVAVDEESSLNRAVNLMKNKNIGSLYVNGKKIITLKDFIKYLANV</sequence>
<evidence type="ECO:0000313" key="1">
    <source>
        <dbReference type="EMBL" id="MEW9491044.1"/>
    </source>
</evidence>
<protein>
    <submittedName>
        <fullName evidence="1">CBS domain-containing protein</fullName>
    </submittedName>
</protein>
<accession>A0ACC6TMN8</accession>